<evidence type="ECO:0000256" key="2">
    <source>
        <dbReference type="ARBA" id="ARBA00022801"/>
    </source>
</evidence>
<comment type="cofactor">
    <cofactor evidence="1 4">
        <name>a divalent metal cation</name>
        <dbReference type="ChEBI" id="CHEBI:60240"/>
    </cofactor>
</comment>
<dbReference type="GO" id="GO:0005737">
    <property type="term" value="C:cytoplasm"/>
    <property type="evidence" value="ECO:0007669"/>
    <property type="project" value="UniProtKB-SubCell"/>
</dbReference>
<keyword evidence="3 4" id="KW-0546">Nucleotide metabolism</keyword>
<feature type="site" description="Important for substrate specificity" evidence="4">
    <location>
        <position position="152"/>
    </location>
</feature>
<organism evidence="5 6">
    <name type="scientific">Franzmannia pantelleriensis</name>
    <dbReference type="NCBI Taxonomy" id="48727"/>
    <lineage>
        <taxon>Bacteria</taxon>
        <taxon>Pseudomonadati</taxon>
        <taxon>Pseudomonadota</taxon>
        <taxon>Gammaproteobacteria</taxon>
        <taxon>Oceanospirillales</taxon>
        <taxon>Halomonadaceae</taxon>
        <taxon>Franzmannia</taxon>
    </lineage>
</organism>
<dbReference type="RefSeq" id="WP_089658484.1">
    <property type="nucleotide sequence ID" value="NZ_FNGH01000007.1"/>
</dbReference>
<dbReference type="EMBL" id="FNGH01000007">
    <property type="protein sequence ID" value="SDL86137.1"/>
    <property type="molecule type" value="Genomic_DNA"/>
</dbReference>
<dbReference type="EC" id="3.6.1.9" evidence="4"/>
<keyword evidence="6" id="KW-1185">Reference proteome</keyword>
<name>A0A1G9NJF7_9GAMM</name>
<feature type="site" description="Important for substrate specificity" evidence="4">
    <location>
        <position position="70"/>
    </location>
</feature>
<protein>
    <recommendedName>
        <fullName evidence="4">dTTP/UTP pyrophosphatase</fullName>
        <shortName evidence="4">dTTPase/UTPase</shortName>
        <ecNumber evidence="4">3.6.1.9</ecNumber>
    </recommendedName>
    <alternativeName>
        <fullName evidence="4">Nucleoside triphosphate pyrophosphatase</fullName>
    </alternativeName>
    <alternativeName>
        <fullName evidence="4">Nucleotide pyrophosphatase</fullName>
        <shortName evidence="4">Nucleotide PPase</shortName>
    </alternativeName>
</protein>
<dbReference type="GO" id="GO:0009117">
    <property type="term" value="P:nucleotide metabolic process"/>
    <property type="evidence" value="ECO:0007669"/>
    <property type="project" value="UniProtKB-KW"/>
</dbReference>
<dbReference type="STRING" id="48727.SAMN05192555_107156"/>
<comment type="subcellular location">
    <subcellularLocation>
        <location evidence="4">Cytoplasm</location>
    </subcellularLocation>
</comment>
<dbReference type="NCBIfam" id="TIGR00172">
    <property type="entry name" value="maf"/>
    <property type="match status" value="1"/>
</dbReference>
<dbReference type="GO" id="GO:0036218">
    <property type="term" value="F:dTTP diphosphatase activity"/>
    <property type="evidence" value="ECO:0007669"/>
    <property type="project" value="RHEA"/>
</dbReference>
<dbReference type="CDD" id="cd00555">
    <property type="entry name" value="Maf"/>
    <property type="match status" value="1"/>
</dbReference>
<dbReference type="HAMAP" id="MF_00528">
    <property type="entry name" value="Maf"/>
    <property type="match status" value="1"/>
</dbReference>
<feature type="active site" description="Proton acceptor" evidence="4">
    <location>
        <position position="69"/>
    </location>
</feature>
<dbReference type="Pfam" id="PF02545">
    <property type="entry name" value="Maf"/>
    <property type="match status" value="1"/>
</dbReference>
<feature type="site" description="Important for substrate specificity" evidence="4">
    <location>
        <position position="13"/>
    </location>
</feature>
<dbReference type="Gene3D" id="3.90.950.10">
    <property type="match status" value="1"/>
</dbReference>
<dbReference type="AlphaFoldDB" id="A0A1G9NJF7"/>
<sequence length="197" mass="20497">MTATLRLASASPRRRDLLASIGVSVEVHPVDIDETPWPEEAPRNYVQRLARDKTLAGAVGSRLPTLGSDTAVVLNGEIFGKPRDQAHAAEMLEALAGNTHQVLTAIAVSGPAGLLECCVTSRVTLRHISAAEIDAYWATGEPADKAGGYAIQGLAAVFVAEMQGSHSAVVGLPLFETAALLSRQGVPLWSGAGVAVP</sequence>
<keyword evidence="4" id="KW-0963">Cytoplasm</keyword>
<gene>
    <name evidence="5" type="ORF">SAMN05192555_107156</name>
</gene>
<evidence type="ECO:0000313" key="6">
    <source>
        <dbReference type="Proteomes" id="UP000199107"/>
    </source>
</evidence>
<comment type="function">
    <text evidence="4">Nucleoside triphosphate pyrophosphatase that hydrolyzes dTTP and UTP. May have a dual role in cell division arrest and in preventing the incorporation of modified nucleotides into cellular nucleic acids.</text>
</comment>
<dbReference type="PANTHER" id="PTHR43213">
    <property type="entry name" value="BIFUNCTIONAL DTTP/UTP PYROPHOSPHATASE/METHYLTRANSFERASE PROTEIN-RELATED"/>
    <property type="match status" value="1"/>
</dbReference>
<dbReference type="GO" id="GO:0036221">
    <property type="term" value="F:UTP diphosphatase activity"/>
    <property type="evidence" value="ECO:0007669"/>
    <property type="project" value="RHEA"/>
</dbReference>
<dbReference type="Proteomes" id="UP000199107">
    <property type="component" value="Unassembled WGS sequence"/>
</dbReference>
<keyword evidence="2 4" id="KW-0378">Hydrolase</keyword>
<comment type="catalytic activity">
    <reaction evidence="4">
        <text>dTTP + H2O = dTMP + diphosphate + H(+)</text>
        <dbReference type="Rhea" id="RHEA:28534"/>
        <dbReference type="ChEBI" id="CHEBI:15377"/>
        <dbReference type="ChEBI" id="CHEBI:15378"/>
        <dbReference type="ChEBI" id="CHEBI:33019"/>
        <dbReference type="ChEBI" id="CHEBI:37568"/>
        <dbReference type="ChEBI" id="CHEBI:63528"/>
        <dbReference type="EC" id="3.6.1.9"/>
    </reaction>
</comment>
<evidence type="ECO:0000313" key="5">
    <source>
        <dbReference type="EMBL" id="SDL86137.1"/>
    </source>
</evidence>
<dbReference type="InterPro" id="IPR029001">
    <property type="entry name" value="ITPase-like_fam"/>
</dbReference>
<dbReference type="InterPro" id="IPR003697">
    <property type="entry name" value="Maf-like"/>
</dbReference>
<comment type="similarity">
    <text evidence="4">Belongs to the Maf family. YhdE subfamily.</text>
</comment>
<reference evidence="6" key="1">
    <citation type="submission" date="2016-10" db="EMBL/GenBank/DDBJ databases">
        <authorList>
            <person name="Varghese N."/>
            <person name="Submissions S."/>
        </authorList>
    </citation>
    <scope>NUCLEOTIDE SEQUENCE [LARGE SCALE GENOMIC DNA]</scope>
    <source>
        <strain evidence="6">AAP</strain>
    </source>
</reference>
<evidence type="ECO:0000256" key="4">
    <source>
        <dbReference type="HAMAP-Rule" id="MF_00528"/>
    </source>
</evidence>
<proteinExistence type="inferred from homology"/>
<dbReference type="SUPFAM" id="SSF52972">
    <property type="entry name" value="ITPase-like"/>
    <property type="match status" value="1"/>
</dbReference>
<dbReference type="OrthoDB" id="9807767at2"/>
<comment type="catalytic activity">
    <reaction evidence="4">
        <text>UTP + H2O = UMP + diphosphate + H(+)</text>
        <dbReference type="Rhea" id="RHEA:29395"/>
        <dbReference type="ChEBI" id="CHEBI:15377"/>
        <dbReference type="ChEBI" id="CHEBI:15378"/>
        <dbReference type="ChEBI" id="CHEBI:33019"/>
        <dbReference type="ChEBI" id="CHEBI:46398"/>
        <dbReference type="ChEBI" id="CHEBI:57865"/>
        <dbReference type="EC" id="3.6.1.9"/>
    </reaction>
</comment>
<evidence type="ECO:0000256" key="1">
    <source>
        <dbReference type="ARBA" id="ARBA00001968"/>
    </source>
</evidence>
<evidence type="ECO:0000256" key="3">
    <source>
        <dbReference type="ARBA" id="ARBA00023080"/>
    </source>
</evidence>
<dbReference type="PANTHER" id="PTHR43213:SF5">
    <property type="entry name" value="BIFUNCTIONAL DTTP_UTP PYROPHOSPHATASE_METHYLTRANSFERASE PROTEIN-RELATED"/>
    <property type="match status" value="1"/>
</dbReference>
<comment type="caution">
    <text evidence="4">Lacks conserved residue(s) required for the propagation of feature annotation.</text>
</comment>
<dbReference type="PIRSF" id="PIRSF006305">
    <property type="entry name" value="Maf"/>
    <property type="match status" value="1"/>
</dbReference>
<accession>A0A1G9NJF7</accession>